<evidence type="ECO:0000259" key="11">
    <source>
        <dbReference type="Pfam" id="PF25994"/>
    </source>
</evidence>
<dbReference type="NCBIfam" id="TIGR01843">
    <property type="entry name" value="type_I_hlyD"/>
    <property type="match status" value="1"/>
</dbReference>
<name>A0ABV7AI65_9RHOB</name>
<comment type="subcellular location">
    <subcellularLocation>
        <location evidence="1 9">Cell inner membrane</location>
        <topology evidence="1 9">Single-pass membrane protein</topology>
    </subcellularLocation>
</comment>
<dbReference type="Gene3D" id="2.40.50.100">
    <property type="match status" value="1"/>
</dbReference>
<dbReference type="PANTHER" id="PTHR30386:SF17">
    <property type="entry name" value="ALKALINE PROTEASE SECRETION PROTEIN APRE"/>
    <property type="match status" value="1"/>
</dbReference>
<evidence type="ECO:0000256" key="6">
    <source>
        <dbReference type="ARBA" id="ARBA00022692"/>
    </source>
</evidence>
<dbReference type="InterPro" id="IPR050739">
    <property type="entry name" value="MFP"/>
</dbReference>
<evidence type="ECO:0000313" key="14">
    <source>
        <dbReference type="Proteomes" id="UP001595443"/>
    </source>
</evidence>
<evidence type="ECO:0000256" key="4">
    <source>
        <dbReference type="ARBA" id="ARBA00022475"/>
    </source>
</evidence>
<evidence type="ECO:0000256" key="1">
    <source>
        <dbReference type="ARBA" id="ARBA00004377"/>
    </source>
</evidence>
<evidence type="ECO:0000256" key="5">
    <source>
        <dbReference type="ARBA" id="ARBA00022519"/>
    </source>
</evidence>
<dbReference type="Gene3D" id="2.40.30.170">
    <property type="match status" value="1"/>
</dbReference>
<sequence>MTGSSLIKRPATEVGFTDRLPDRPTIVEPNLKVRRLVFWLLTLALLFFGGLGTWAFISPMHSAVVASGQFQVKGKRLVVQHMEGGIVRDIRVANGDAVHKGDVIAVLDQTRARATLNVLRIQLAGALATRARLVAEFNRADHVPMPEELAAMVRKDPTLASIFRAQVDIFESDMTQLAGQLSIYDDRIEQYRNQKAGIAKRRDTLDKQLDLVNDQFDGLHKLYEAGLATKATYINARRDQTSLLGQIQVAETDLQSVLQQIAEMEERKLQVERQMIGKINDQRQSTEQQIVDIRQRIDAARDILERLTIRAPGSGKIVSLEINTIGQVIQPGQKVVEIVPNDSPLVVAIRVKTTDIQHVAKGGEARVRLSAYNYRTTPMVKGTVSYVAADSVADQTTGIAYYPAEVTLNAGELQHLKHVEALPGMPATVMVATGEQTLADYLLFPIYGGLEVALSEPD</sequence>
<dbReference type="EMBL" id="JBHRSK010000007">
    <property type="protein sequence ID" value="MFC2968692.1"/>
    <property type="molecule type" value="Genomic_DNA"/>
</dbReference>
<keyword evidence="4 9" id="KW-1003">Cell membrane</keyword>
<dbReference type="RefSeq" id="WP_377833388.1">
    <property type="nucleotide sequence ID" value="NZ_JBHRSK010000007.1"/>
</dbReference>
<feature type="transmembrane region" description="Helical" evidence="9">
    <location>
        <begin position="36"/>
        <end position="57"/>
    </location>
</feature>
<evidence type="ECO:0000256" key="2">
    <source>
        <dbReference type="ARBA" id="ARBA00009477"/>
    </source>
</evidence>
<dbReference type="PANTHER" id="PTHR30386">
    <property type="entry name" value="MEMBRANE FUSION SUBUNIT OF EMRAB-TOLC MULTIDRUG EFFLUX PUMP"/>
    <property type="match status" value="1"/>
</dbReference>
<keyword evidence="7 9" id="KW-1133">Transmembrane helix</keyword>
<dbReference type="InterPro" id="IPR058982">
    <property type="entry name" value="Beta-barrel_AprE"/>
</dbReference>
<accession>A0ABV7AI65</accession>
<evidence type="ECO:0000256" key="10">
    <source>
        <dbReference type="SAM" id="Coils"/>
    </source>
</evidence>
<evidence type="ECO:0000256" key="7">
    <source>
        <dbReference type="ARBA" id="ARBA00022989"/>
    </source>
</evidence>
<dbReference type="Pfam" id="PF26002">
    <property type="entry name" value="Beta-barrel_AprE"/>
    <property type="match status" value="1"/>
</dbReference>
<feature type="coiled-coil region" evidence="10">
    <location>
        <begin position="247"/>
        <end position="310"/>
    </location>
</feature>
<reference evidence="14" key="1">
    <citation type="journal article" date="2019" name="Int. J. Syst. Evol. Microbiol.">
        <title>The Global Catalogue of Microorganisms (GCM) 10K type strain sequencing project: providing services to taxonomists for standard genome sequencing and annotation.</title>
        <authorList>
            <consortium name="The Broad Institute Genomics Platform"/>
            <consortium name="The Broad Institute Genome Sequencing Center for Infectious Disease"/>
            <person name="Wu L."/>
            <person name="Ma J."/>
        </authorList>
    </citation>
    <scope>NUCLEOTIDE SEQUENCE [LARGE SCALE GENOMIC DNA]</scope>
    <source>
        <strain evidence="14">KCTC 62192</strain>
    </source>
</reference>
<keyword evidence="14" id="KW-1185">Reference proteome</keyword>
<dbReference type="InterPro" id="IPR058781">
    <property type="entry name" value="HH_AprE-like"/>
</dbReference>
<evidence type="ECO:0000313" key="13">
    <source>
        <dbReference type="EMBL" id="MFC2968692.1"/>
    </source>
</evidence>
<protein>
    <recommendedName>
        <fullName evidence="9">Membrane fusion protein (MFP) family protein</fullName>
    </recommendedName>
</protein>
<evidence type="ECO:0000256" key="3">
    <source>
        <dbReference type="ARBA" id="ARBA00022448"/>
    </source>
</evidence>
<evidence type="ECO:0000256" key="8">
    <source>
        <dbReference type="ARBA" id="ARBA00023136"/>
    </source>
</evidence>
<evidence type="ECO:0000259" key="12">
    <source>
        <dbReference type="Pfam" id="PF26002"/>
    </source>
</evidence>
<dbReference type="InterPro" id="IPR010129">
    <property type="entry name" value="T1SS_HlyD"/>
</dbReference>
<dbReference type="Pfam" id="PF25994">
    <property type="entry name" value="HH_AprE"/>
    <property type="match status" value="1"/>
</dbReference>
<dbReference type="Proteomes" id="UP001595443">
    <property type="component" value="Unassembled WGS sequence"/>
</dbReference>
<keyword evidence="3 9" id="KW-0813">Transport</keyword>
<gene>
    <name evidence="13" type="ORF">ACFOES_11360</name>
</gene>
<comment type="similarity">
    <text evidence="2 9">Belongs to the membrane fusion protein (MFP) (TC 8.A.1) family.</text>
</comment>
<comment type="caution">
    <text evidence="13">The sequence shown here is derived from an EMBL/GenBank/DDBJ whole genome shotgun (WGS) entry which is preliminary data.</text>
</comment>
<evidence type="ECO:0000256" key="9">
    <source>
        <dbReference type="RuleBase" id="RU365093"/>
    </source>
</evidence>
<keyword evidence="5 9" id="KW-0997">Cell inner membrane</keyword>
<feature type="domain" description="AprE-like beta-barrel" evidence="12">
    <location>
        <begin position="345"/>
        <end position="434"/>
    </location>
</feature>
<keyword evidence="8 9" id="KW-0472">Membrane</keyword>
<dbReference type="PRINTS" id="PR01490">
    <property type="entry name" value="RTXTOXIND"/>
</dbReference>
<feature type="domain" description="AprE-like long alpha-helical hairpin" evidence="11">
    <location>
        <begin position="112"/>
        <end position="302"/>
    </location>
</feature>
<keyword evidence="6 9" id="KW-0812">Transmembrane</keyword>
<proteinExistence type="inferred from homology"/>
<keyword evidence="10" id="KW-0175">Coiled coil</keyword>
<feature type="coiled-coil region" evidence="10">
    <location>
        <begin position="174"/>
        <end position="208"/>
    </location>
</feature>
<organism evidence="13 14">
    <name type="scientific">Acidimangrovimonas pyrenivorans</name>
    <dbReference type="NCBI Taxonomy" id="2030798"/>
    <lineage>
        <taxon>Bacteria</taxon>
        <taxon>Pseudomonadati</taxon>
        <taxon>Pseudomonadota</taxon>
        <taxon>Alphaproteobacteria</taxon>
        <taxon>Rhodobacterales</taxon>
        <taxon>Paracoccaceae</taxon>
        <taxon>Acidimangrovimonas</taxon>
    </lineage>
</organism>